<organism evidence="1 2">
    <name type="scientific">Winogradskyella damuponensis</name>
    <dbReference type="NCBI Taxonomy" id="943939"/>
    <lineage>
        <taxon>Bacteria</taxon>
        <taxon>Pseudomonadati</taxon>
        <taxon>Bacteroidota</taxon>
        <taxon>Flavobacteriia</taxon>
        <taxon>Flavobacteriales</taxon>
        <taxon>Flavobacteriaceae</taxon>
        <taxon>Winogradskyella</taxon>
    </lineage>
</organism>
<proteinExistence type="predicted"/>
<gene>
    <name evidence="1" type="ORF">GCM10022292_08240</name>
</gene>
<accession>A0ABP8CNI5</accession>
<protein>
    <submittedName>
        <fullName evidence="1">Uncharacterized protein</fullName>
    </submittedName>
</protein>
<evidence type="ECO:0000313" key="2">
    <source>
        <dbReference type="Proteomes" id="UP001501682"/>
    </source>
</evidence>
<keyword evidence="2" id="KW-1185">Reference proteome</keyword>
<dbReference type="EMBL" id="BAABCB010000006">
    <property type="protein sequence ID" value="GAA4241512.1"/>
    <property type="molecule type" value="Genomic_DNA"/>
</dbReference>
<reference evidence="2" key="1">
    <citation type="journal article" date="2019" name="Int. J. Syst. Evol. Microbiol.">
        <title>The Global Catalogue of Microorganisms (GCM) 10K type strain sequencing project: providing services to taxonomists for standard genome sequencing and annotation.</title>
        <authorList>
            <consortium name="The Broad Institute Genomics Platform"/>
            <consortium name="The Broad Institute Genome Sequencing Center for Infectious Disease"/>
            <person name="Wu L."/>
            <person name="Ma J."/>
        </authorList>
    </citation>
    <scope>NUCLEOTIDE SEQUENCE [LARGE SCALE GENOMIC DNA]</scope>
    <source>
        <strain evidence="2">JCM 17633</strain>
    </source>
</reference>
<name>A0ABP8CNI5_9FLAO</name>
<dbReference type="Proteomes" id="UP001501682">
    <property type="component" value="Unassembled WGS sequence"/>
</dbReference>
<evidence type="ECO:0000313" key="1">
    <source>
        <dbReference type="EMBL" id="GAA4241512.1"/>
    </source>
</evidence>
<comment type="caution">
    <text evidence="1">The sequence shown here is derived from an EMBL/GenBank/DDBJ whole genome shotgun (WGS) entry which is preliminary data.</text>
</comment>
<sequence>MSICSAQKVKFKKKKVILDDKEILSYKQIPFYSQRYFYKLDTSEELIYISLERNGTNNYDGDDYIKIYFSEKDILIETKSLFYGTNTKPVIKKLVLEGVIETDGNINYEKVAKFKKRYNDIINK</sequence>